<evidence type="ECO:0000313" key="4">
    <source>
        <dbReference type="Proteomes" id="UP001212997"/>
    </source>
</evidence>
<feature type="region of interest" description="Disordered" evidence="1">
    <location>
        <begin position="550"/>
        <end position="1207"/>
    </location>
</feature>
<keyword evidence="4" id="KW-1185">Reference proteome</keyword>
<dbReference type="SUPFAM" id="SSF88723">
    <property type="entry name" value="PIN domain-like"/>
    <property type="match status" value="1"/>
</dbReference>
<dbReference type="InterPro" id="IPR006086">
    <property type="entry name" value="XPG-I_dom"/>
</dbReference>
<dbReference type="Gene3D" id="3.40.50.1010">
    <property type="entry name" value="5'-nuclease"/>
    <property type="match status" value="2"/>
</dbReference>
<comment type="caution">
    <text evidence="3">The sequence shown here is derived from an EMBL/GenBank/DDBJ whole genome shotgun (WGS) entry which is preliminary data.</text>
</comment>
<dbReference type="Pfam" id="PF00867">
    <property type="entry name" value="XPG_I"/>
    <property type="match status" value="1"/>
</dbReference>
<dbReference type="PANTHER" id="PTHR11081:SF75">
    <property type="entry name" value="ENDONUCLEASE, PUTATIVE (AFU_ORTHOLOGUE AFUA_3G13260)-RELATED"/>
    <property type="match status" value="1"/>
</dbReference>
<feature type="compositionally biased region" description="Basic residues" evidence="1">
    <location>
        <begin position="553"/>
        <end position="569"/>
    </location>
</feature>
<accession>A0AAD5VDC6</accession>
<dbReference type="CDD" id="cd09870">
    <property type="entry name" value="PIN_YEN1"/>
    <property type="match status" value="1"/>
</dbReference>
<evidence type="ECO:0000259" key="2">
    <source>
        <dbReference type="SMART" id="SM00484"/>
    </source>
</evidence>
<dbReference type="InterPro" id="IPR006084">
    <property type="entry name" value="XPG/Rad2"/>
</dbReference>
<feature type="compositionally biased region" description="Low complexity" evidence="1">
    <location>
        <begin position="1055"/>
        <end position="1075"/>
    </location>
</feature>
<dbReference type="GO" id="GO:0017108">
    <property type="term" value="F:5'-flap endonuclease activity"/>
    <property type="evidence" value="ECO:0007669"/>
    <property type="project" value="TreeGrafter"/>
</dbReference>
<proteinExistence type="predicted"/>
<dbReference type="GO" id="GO:0008821">
    <property type="term" value="F:crossover junction DNA endonuclease activity"/>
    <property type="evidence" value="ECO:0007669"/>
    <property type="project" value="InterPro"/>
</dbReference>
<dbReference type="PANTHER" id="PTHR11081">
    <property type="entry name" value="FLAP ENDONUCLEASE FAMILY MEMBER"/>
    <property type="match status" value="1"/>
</dbReference>
<evidence type="ECO:0000256" key="1">
    <source>
        <dbReference type="SAM" id="MobiDB-lite"/>
    </source>
</evidence>
<feature type="region of interest" description="Disordered" evidence="1">
    <location>
        <begin position="502"/>
        <end position="521"/>
    </location>
</feature>
<feature type="compositionally biased region" description="Low complexity" evidence="1">
    <location>
        <begin position="615"/>
        <end position="635"/>
    </location>
</feature>
<dbReference type="SMART" id="SM00484">
    <property type="entry name" value="XPGI"/>
    <property type="match status" value="1"/>
</dbReference>
<feature type="compositionally biased region" description="Acidic residues" evidence="1">
    <location>
        <begin position="1197"/>
        <end position="1207"/>
    </location>
</feature>
<dbReference type="InterPro" id="IPR036279">
    <property type="entry name" value="5-3_exonuclease_C_sf"/>
</dbReference>
<dbReference type="GO" id="GO:0006281">
    <property type="term" value="P:DNA repair"/>
    <property type="evidence" value="ECO:0007669"/>
    <property type="project" value="UniProtKB-ARBA"/>
</dbReference>
<organism evidence="3 4">
    <name type="scientific">Meripilus lineatus</name>
    <dbReference type="NCBI Taxonomy" id="2056292"/>
    <lineage>
        <taxon>Eukaryota</taxon>
        <taxon>Fungi</taxon>
        <taxon>Dikarya</taxon>
        <taxon>Basidiomycota</taxon>
        <taxon>Agaricomycotina</taxon>
        <taxon>Agaricomycetes</taxon>
        <taxon>Polyporales</taxon>
        <taxon>Meripilaceae</taxon>
        <taxon>Meripilus</taxon>
    </lineage>
</organism>
<dbReference type="CDD" id="cd09906">
    <property type="entry name" value="H3TH_YEN1"/>
    <property type="match status" value="1"/>
</dbReference>
<protein>
    <recommendedName>
        <fullName evidence="2">XPG-I domain-containing protein</fullName>
    </recommendedName>
</protein>
<dbReference type="InterPro" id="IPR037316">
    <property type="entry name" value="Yen1_H3TH"/>
</dbReference>
<dbReference type="InterPro" id="IPR029060">
    <property type="entry name" value="PIN-like_dom_sf"/>
</dbReference>
<feature type="compositionally biased region" description="Pro residues" evidence="1">
    <location>
        <begin position="667"/>
        <end position="718"/>
    </location>
</feature>
<dbReference type="PRINTS" id="PR00853">
    <property type="entry name" value="XPGRADSUPER"/>
</dbReference>
<feature type="compositionally biased region" description="Acidic residues" evidence="1">
    <location>
        <begin position="793"/>
        <end position="802"/>
    </location>
</feature>
<dbReference type="AlphaFoldDB" id="A0AAD5VDC6"/>
<feature type="compositionally biased region" description="Basic and acidic residues" evidence="1">
    <location>
        <begin position="1080"/>
        <end position="1094"/>
    </location>
</feature>
<dbReference type="InterPro" id="IPR041177">
    <property type="entry name" value="GEN1_C"/>
</dbReference>
<reference evidence="3" key="1">
    <citation type="submission" date="2022-07" db="EMBL/GenBank/DDBJ databases">
        <title>Genome Sequence of Physisporinus lineatus.</title>
        <authorList>
            <person name="Buettner E."/>
        </authorList>
    </citation>
    <scope>NUCLEOTIDE SEQUENCE</scope>
    <source>
        <strain evidence="3">VT162</strain>
    </source>
</reference>
<dbReference type="Proteomes" id="UP001212997">
    <property type="component" value="Unassembled WGS sequence"/>
</dbReference>
<feature type="domain" description="XPG-I" evidence="2">
    <location>
        <begin position="114"/>
        <end position="194"/>
    </location>
</feature>
<feature type="compositionally biased region" description="Pro residues" evidence="1">
    <location>
        <begin position="730"/>
        <end position="742"/>
    </location>
</feature>
<dbReference type="Pfam" id="PF18380">
    <property type="entry name" value="GEN1_C"/>
    <property type="match status" value="1"/>
</dbReference>
<feature type="compositionally biased region" description="Low complexity" evidence="1">
    <location>
        <begin position="1130"/>
        <end position="1140"/>
    </location>
</feature>
<dbReference type="EMBL" id="JANAWD010000018">
    <property type="protein sequence ID" value="KAJ3491071.1"/>
    <property type="molecule type" value="Genomic_DNA"/>
</dbReference>
<evidence type="ECO:0000313" key="3">
    <source>
        <dbReference type="EMBL" id="KAJ3491071.1"/>
    </source>
</evidence>
<dbReference type="SUPFAM" id="SSF47807">
    <property type="entry name" value="5' to 3' exonuclease, C-terminal subdomain"/>
    <property type="match status" value="1"/>
</dbReference>
<feature type="compositionally biased region" description="Acidic residues" evidence="1">
    <location>
        <begin position="574"/>
        <end position="583"/>
    </location>
</feature>
<gene>
    <name evidence="3" type="ORF">NLI96_g1005</name>
</gene>
<sequence length="1207" mass="131226">MGVPGLWEIINKAGHSHSLAQLSVVEGFEKNGSGLRALRIGIDVSLWFQHSTFSKGGANPQIRCLFFRLLNLLELPFIPLFVFDGGERPPIKRGSKMGKSGSHNMTKQFQELLDRFGVEWRMAPGEAEAELAYLNRKDIIDAVMTDDVDALVFGAKTIIKNLSPLLSGNRNNWALNSEGNPSKSHTMVCKADDVANHPLIRLSKGGMILFALLSGGDYDAGVKGFGPQFAHGLAKAGYGDELLRAYTRRQWDDIRVFLIDWRARMNDELHTNAENRLPKKAPSTLYIPSDFPDLQILKYYAEPITSGTKNRSGGQIRDNKDLSLPRIAGYCEQYFDEWGHKSAIIKRFRDLVWPAATMRVLRRAALEADLNEKNDRIQSGRVDFAIRGPLTPSVEQGVGTPAALVKRYLNPVYMDRIAEAFVNRGPQVGNNIIEENVPDPHPLLVKIVGSRRHVSVDHILEYRLELDPYQFVELTKEGIVGSRPDPPLTAGAGDEEIDNIYEKDHPTQSSPKGPKKPPPDPYSLVRLWLPASIIRQVHPKLVKDFEDAEAAKKAGKQKTASPKKRKGKERAREESDEDDDDKSDTESQAAPRPSQGITSTPRPRGIFRQPPQANSQPTTQPASSSQSTSKPSIQPASSSQPTPKPAIPSASQSTPKLPPQATSQPLPKLPPPQATPVPRTPQTVPPQAIPPRAVPQSAPPPPPRPAPRTTPQSVPPRTPQVARQEVPRAAEPPPARLPPPQPVVFHTPQTNPTRGRRLQKDISINAISSLPQRESGFVFTYPNPDNPDHILLSDEEEEEEEALGALGNVPRQPDLSYPPRSTPAGPSQPSPSKARGERQATQLAQIMRVASLDLGSSQPAVREPEPAVPQDPVLVPLPTPRPTQRQRRPGAPTSTPPPVASSSRAPIRNIPAPSASEPMEQDERQSQSESQHAEPPPSRFDVFIDQMLGVGEIDGFGKGKRKVTKPRGGGRGGVRRSNVDDGQGPTRKRRRVTPAVPAGVGMGGQDTMDPAMPPMPTPTPTRTIREPEPFPDIPNFAPYPAASSSTSSRIVPAVATTSSTSASASTSTTKFTSSSQPLTSKDESRRRPIPRDRSITYVHSDGGDTDTEMNSNPNSFAPAVVRSKQKQKRSIPSDASIISIHSDDEGPGPTGPSSSAPAALSSHQHHQMHVDDSGGGGMAFNLNVPGPSQTGGILRDGDEDDMVIDLT</sequence>
<feature type="compositionally biased region" description="Low complexity" evidence="1">
    <location>
        <begin position="1151"/>
        <end position="1162"/>
    </location>
</feature>
<name>A0AAD5VDC6_9APHY</name>